<dbReference type="EMBL" id="RZTZ01000007">
    <property type="protein sequence ID" value="RVT60166.1"/>
    <property type="molecule type" value="Genomic_DNA"/>
</dbReference>
<accession>A0A437K841</accession>
<dbReference type="AlphaFoldDB" id="A0A437K841"/>
<evidence type="ECO:0000256" key="1">
    <source>
        <dbReference type="SAM" id="SignalP"/>
    </source>
</evidence>
<evidence type="ECO:0000313" key="2">
    <source>
        <dbReference type="EMBL" id="RVT60166.1"/>
    </source>
</evidence>
<comment type="caution">
    <text evidence="2">The sequence shown here is derived from an EMBL/GenBank/DDBJ whole genome shotgun (WGS) entry which is preliminary data.</text>
</comment>
<organism evidence="2 3">
    <name type="scientific">Niallia taxi</name>
    <dbReference type="NCBI Taxonomy" id="2499688"/>
    <lineage>
        <taxon>Bacteria</taxon>
        <taxon>Bacillati</taxon>
        <taxon>Bacillota</taxon>
        <taxon>Bacilli</taxon>
        <taxon>Bacillales</taxon>
        <taxon>Bacillaceae</taxon>
        <taxon>Niallia</taxon>
    </lineage>
</organism>
<protein>
    <submittedName>
        <fullName evidence="2">Uncharacterized protein</fullName>
    </submittedName>
</protein>
<keyword evidence="3" id="KW-1185">Reference proteome</keyword>
<feature type="signal peptide" evidence="1">
    <location>
        <begin position="1"/>
        <end position="27"/>
    </location>
</feature>
<evidence type="ECO:0000313" key="3">
    <source>
        <dbReference type="Proteomes" id="UP000288024"/>
    </source>
</evidence>
<name>A0A437K841_9BACI</name>
<feature type="chain" id="PRO_5019398559" evidence="1">
    <location>
        <begin position="28"/>
        <end position="231"/>
    </location>
</feature>
<dbReference type="RefSeq" id="WP_127739418.1">
    <property type="nucleotide sequence ID" value="NZ_CP196003.1"/>
</dbReference>
<keyword evidence="1" id="KW-0732">Signal</keyword>
<proteinExistence type="predicted"/>
<gene>
    <name evidence="2" type="ORF">EM808_17105</name>
</gene>
<dbReference type="Proteomes" id="UP000288024">
    <property type="component" value="Unassembled WGS sequence"/>
</dbReference>
<sequence length="231" mass="25519">MKKISLIATSLLLGASFLVSPITPAHAASSDIVMDSENVFTTPIEKDFKSYPTSTPGSVSTLAVDYSGTYYQMATKKTYHNIDWSGSFSNGGKKDNSVSRKVTRTKFSSGKIGGEFETAVNWKLIQGKIGINGEKAWGKTDTVEVSLTWTIEGGTKTSIEYGSSAVKTTGSIVKYNRGKLIKSTPVDAKYTYEEYSKKQLKNSELEIKLNAKKDFFIKLYSNYLRFNTSRL</sequence>
<reference evidence="2 3" key="1">
    <citation type="submission" date="2019-01" db="EMBL/GenBank/DDBJ databases">
        <title>Bacillus sp. M5HDSG1-1, whole genome shotgun sequence.</title>
        <authorList>
            <person name="Tuo L."/>
        </authorList>
    </citation>
    <scope>NUCLEOTIDE SEQUENCE [LARGE SCALE GENOMIC DNA]</scope>
    <source>
        <strain evidence="2 3">M5HDSG1-1</strain>
    </source>
</reference>